<evidence type="ECO:0000313" key="6">
    <source>
        <dbReference type="EMBL" id="PBK98275.1"/>
    </source>
</evidence>
<dbReference type="Proteomes" id="UP000217790">
    <property type="component" value="Unassembled WGS sequence"/>
</dbReference>
<organism evidence="6 7">
    <name type="scientific">Armillaria gallica</name>
    <name type="common">Bulbous honey fungus</name>
    <name type="synonym">Armillaria bulbosa</name>
    <dbReference type="NCBI Taxonomy" id="47427"/>
    <lineage>
        <taxon>Eukaryota</taxon>
        <taxon>Fungi</taxon>
        <taxon>Dikarya</taxon>
        <taxon>Basidiomycota</taxon>
        <taxon>Agaricomycotina</taxon>
        <taxon>Agaricomycetes</taxon>
        <taxon>Agaricomycetidae</taxon>
        <taxon>Agaricales</taxon>
        <taxon>Marasmiineae</taxon>
        <taxon>Physalacriaceae</taxon>
        <taxon>Armillaria</taxon>
    </lineage>
</organism>
<dbReference type="GO" id="GO:0004197">
    <property type="term" value="F:cysteine-type endopeptidase activity"/>
    <property type="evidence" value="ECO:0007669"/>
    <property type="project" value="InterPro"/>
</dbReference>
<keyword evidence="2" id="KW-0053">Apoptosis</keyword>
<feature type="domain" description="Peptidase C14 caspase" evidence="5">
    <location>
        <begin position="32"/>
        <end position="281"/>
    </location>
</feature>
<evidence type="ECO:0000256" key="4">
    <source>
        <dbReference type="SAM" id="MobiDB-lite"/>
    </source>
</evidence>
<proteinExistence type="inferred from homology"/>
<reference evidence="7" key="1">
    <citation type="journal article" date="2017" name="Nat. Ecol. Evol.">
        <title>Genome expansion and lineage-specific genetic innovations in the forest pathogenic fungi Armillaria.</title>
        <authorList>
            <person name="Sipos G."/>
            <person name="Prasanna A.N."/>
            <person name="Walter M.C."/>
            <person name="O'Connor E."/>
            <person name="Balint B."/>
            <person name="Krizsan K."/>
            <person name="Kiss B."/>
            <person name="Hess J."/>
            <person name="Varga T."/>
            <person name="Slot J."/>
            <person name="Riley R."/>
            <person name="Boka B."/>
            <person name="Rigling D."/>
            <person name="Barry K."/>
            <person name="Lee J."/>
            <person name="Mihaltcheva S."/>
            <person name="LaButti K."/>
            <person name="Lipzen A."/>
            <person name="Waldron R."/>
            <person name="Moloney N.M."/>
            <person name="Sperisen C."/>
            <person name="Kredics L."/>
            <person name="Vagvoelgyi C."/>
            <person name="Patrignani A."/>
            <person name="Fitzpatrick D."/>
            <person name="Nagy I."/>
            <person name="Doyle S."/>
            <person name="Anderson J.B."/>
            <person name="Grigoriev I.V."/>
            <person name="Gueldener U."/>
            <person name="Muensterkoetter M."/>
            <person name="Nagy L.G."/>
        </authorList>
    </citation>
    <scope>NUCLEOTIDE SEQUENCE [LARGE SCALE GENOMIC DNA]</scope>
    <source>
        <strain evidence="7">Ar21-2</strain>
    </source>
</reference>
<dbReference type="InParanoid" id="A0A2H3DSS6"/>
<gene>
    <name evidence="6" type="ORF">ARMGADRAFT_572837</name>
</gene>
<dbReference type="AlphaFoldDB" id="A0A2H3DSS6"/>
<dbReference type="GO" id="GO:0005737">
    <property type="term" value="C:cytoplasm"/>
    <property type="evidence" value="ECO:0007669"/>
    <property type="project" value="TreeGrafter"/>
</dbReference>
<comment type="similarity">
    <text evidence="1">Belongs to the peptidase C14B family.</text>
</comment>
<dbReference type="OMA" id="YPIRSSD"/>
<feature type="region of interest" description="Disordered" evidence="4">
    <location>
        <begin position="1"/>
        <end position="20"/>
    </location>
</feature>
<evidence type="ECO:0000313" key="7">
    <source>
        <dbReference type="Proteomes" id="UP000217790"/>
    </source>
</evidence>
<dbReference type="PANTHER" id="PTHR48104:SF30">
    <property type="entry name" value="METACASPASE-1"/>
    <property type="match status" value="1"/>
</dbReference>
<keyword evidence="3" id="KW-0788">Thiol protease</keyword>
<keyword evidence="3" id="KW-0645">Protease</keyword>
<dbReference type="PANTHER" id="PTHR48104">
    <property type="entry name" value="METACASPASE-4"/>
    <property type="match status" value="1"/>
</dbReference>
<dbReference type="Pfam" id="PF00656">
    <property type="entry name" value="Peptidase_C14"/>
    <property type="match status" value="1"/>
</dbReference>
<dbReference type="SUPFAM" id="SSF52129">
    <property type="entry name" value="Caspase-like"/>
    <property type="match status" value="1"/>
</dbReference>
<keyword evidence="7" id="KW-1185">Reference proteome</keyword>
<dbReference type="InterPro" id="IPR050452">
    <property type="entry name" value="Metacaspase"/>
</dbReference>
<dbReference type="Gene3D" id="3.40.50.1460">
    <property type="match status" value="1"/>
</dbReference>
<dbReference type="GO" id="GO:0006508">
    <property type="term" value="P:proteolysis"/>
    <property type="evidence" value="ECO:0007669"/>
    <property type="project" value="InterPro"/>
</dbReference>
<name>A0A2H3DSS6_ARMGA</name>
<evidence type="ECO:0000259" key="5">
    <source>
        <dbReference type="Pfam" id="PF00656"/>
    </source>
</evidence>
<dbReference type="EMBL" id="KZ293648">
    <property type="protein sequence ID" value="PBK98275.1"/>
    <property type="molecule type" value="Genomic_DNA"/>
</dbReference>
<keyword evidence="3" id="KW-0378">Hydrolase</keyword>
<dbReference type="OrthoDB" id="3223806at2759"/>
<dbReference type="InterPro" id="IPR029030">
    <property type="entry name" value="Caspase-like_dom_sf"/>
</dbReference>
<dbReference type="GO" id="GO:0006915">
    <property type="term" value="P:apoptotic process"/>
    <property type="evidence" value="ECO:0007669"/>
    <property type="project" value="UniProtKB-KW"/>
</dbReference>
<evidence type="ECO:0000256" key="1">
    <source>
        <dbReference type="ARBA" id="ARBA00009005"/>
    </source>
</evidence>
<dbReference type="InterPro" id="IPR011600">
    <property type="entry name" value="Pept_C14_caspase"/>
</dbReference>
<sequence length="518" mass="56851">MPAGGPAEGKTPSYKSPPPRCIPIEDSIPPLFALVIGIDKYMHCSYGLRELHGAVADADAVYSFLSETLHVPENRIKNLRNEEATRATIEMEIKNLGGNPAIKEDDPILIYYAGHGAEANAPSGWPCANGKIQMLVPHDFNPSGSDDSKRGQGILDERLTHLLQDVAEKKSDNITVILDCCHSASGTRAINHDHTFAVRGIELPEDYSIPQDLLHDIPHNKARAIVAAKGYEKSGLLSHVLLSACKHGQEAGERDGHGAFTSALLSLLKKSGVDKLTYTDVIAHLPDLPGQNPQCEGVYQSRYLFNSKVASPQRKLYPIRSSDKPGQYVLEAGEAHGITNKAEFIVFTSGDMSSSALGPVIASNTTAFTTTCDFCARGDETPFPLTLPGFALQSRVGKRQNVSLLIERDERLLGVREKIVKEMQSDNEGKRGFCLVDSRDDEPDLVITVKGDVVHLEIMDKLCQQHGLTSMPFHDVKIDNPDFIHRILRSSADFYWHLRRSSHGGGPRWSHHAGVYET</sequence>
<evidence type="ECO:0000256" key="3">
    <source>
        <dbReference type="ARBA" id="ARBA00022807"/>
    </source>
</evidence>
<protein>
    <recommendedName>
        <fullName evidence="5">Peptidase C14 caspase domain-containing protein</fullName>
    </recommendedName>
</protein>
<accession>A0A2H3DSS6</accession>
<evidence type="ECO:0000256" key="2">
    <source>
        <dbReference type="ARBA" id="ARBA00022703"/>
    </source>
</evidence>